<feature type="binding site" evidence="8">
    <location>
        <begin position="284"/>
        <end position="289"/>
    </location>
    <ligand>
        <name>GTP</name>
        <dbReference type="ChEBI" id="CHEBI:37565"/>
    </ligand>
</feature>
<feature type="domain" description="Phosphoenolpyruvate carboxykinase GTP-utilising N-terminal" evidence="10">
    <location>
        <begin position="44"/>
        <end position="252"/>
    </location>
</feature>
<organism evidence="11 12">
    <name type="scientific">Thermofilum pendens (strain DSM 2475 / Hrk 5)</name>
    <dbReference type="NCBI Taxonomy" id="368408"/>
    <lineage>
        <taxon>Archaea</taxon>
        <taxon>Thermoproteota</taxon>
        <taxon>Thermoprotei</taxon>
        <taxon>Thermofilales</taxon>
        <taxon>Thermofilaceae</taxon>
        <taxon>Thermofilum</taxon>
    </lineage>
</organism>
<evidence type="ECO:0000256" key="3">
    <source>
        <dbReference type="ARBA" id="ARBA00022741"/>
    </source>
</evidence>
<keyword evidence="8" id="KW-0312">Gluconeogenesis</keyword>
<dbReference type="PANTHER" id="PTHR11561:SF0">
    <property type="entry name" value="PHOSPHOENOLPYRUVATE CARBOXYKINASE [GTP]-RELATED"/>
    <property type="match status" value="1"/>
</dbReference>
<keyword evidence="7 8" id="KW-0456">Lyase</keyword>
<dbReference type="EnsemblBacteria" id="ABL78928">
    <property type="protein sequence ID" value="ABL78928"/>
    <property type="gene ID" value="Tpen_1532"/>
</dbReference>
<dbReference type="HAMAP" id="MF_00452">
    <property type="entry name" value="PEPCK_GTP"/>
    <property type="match status" value="1"/>
</dbReference>
<keyword evidence="4 8" id="KW-0210">Decarboxylase</keyword>
<evidence type="ECO:0000256" key="7">
    <source>
        <dbReference type="ARBA" id="ARBA00023239"/>
    </source>
</evidence>
<dbReference type="Pfam" id="PF17297">
    <property type="entry name" value="PEPCK_N"/>
    <property type="match status" value="1"/>
</dbReference>
<evidence type="ECO:0000256" key="8">
    <source>
        <dbReference type="HAMAP-Rule" id="MF_00452"/>
    </source>
</evidence>
<evidence type="ECO:0000256" key="1">
    <source>
        <dbReference type="ARBA" id="ARBA00005796"/>
    </source>
</evidence>
<evidence type="ECO:0000259" key="10">
    <source>
        <dbReference type="Pfam" id="PF17297"/>
    </source>
</evidence>
<feature type="binding site" evidence="8">
    <location>
        <position position="301"/>
    </location>
    <ligand>
        <name>Mn(2+)</name>
        <dbReference type="ChEBI" id="CHEBI:29035"/>
    </ligand>
</feature>
<keyword evidence="8" id="KW-0963">Cytoplasm</keyword>
<dbReference type="STRING" id="368408.Tpen_1532"/>
<protein>
    <recommendedName>
        <fullName evidence="8">Phosphoenolpyruvate carboxykinase [GTP]</fullName>
        <shortName evidence="8">PEP carboxykinase</shortName>
        <shortName evidence="8">PEPCK</shortName>
        <ecNumber evidence="8">4.1.1.32</ecNumber>
    </recommendedName>
    <alternativeName>
        <fullName evidence="8">GTP-dependent phosphoenolpyruvate carboxykinase</fullName>
        <shortName evidence="8">GTP-PEPCK</shortName>
    </alternativeName>
</protein>
<feature type="active site" evidence="8">
    <location>
        <position position="285"/>
    </location>
</feature>
<dbReference type="EMBL" id="CP000505">
    <property type="protein sequence ID" value="ABL78928.1"/>
    <property type="molecule type" value="Genomic_DNA"/>
</dbReference>
<dbReference type="Gene3D" id="3.40.449.10">
    <property type="entry name" value="Phosphoenolpyruvate Carboxykinase, domain 1"/>
    <property type="match status" value="1"/>
</dbReference>
<keyword evidence="5 8" id="KW-0342">GTP-binding</keyword>
<dbReference type="GO" id="GO:0004613">
    <property type="term" value="F:phosphoenolpyruvate carboxykinase (GTP) activity"/>
    <property type="evidence" value="ECO:0007669"/>
    <property type="project" value="UniProtKB-UniRule"/>
</dbReference>
<gene>
    <name evidence="8" type="primary">pckG</name>
    <name evidence="11" type="ordered locus">Tpen_1532</name>
</gene>
<dbReference type="InterPro" id="IPR035077">
    <property type="entry name" value="PEP_carboxykinase_GTP_C"/>
</dbReference>
<dbReference type="NCBIfam" id="NF003253">
    <property type="entry name" value="PRK04210.1"/>
    <property type="match status" value="1"/>
</dbReference>
<reference evidence="12" key="1">
    <citation type="journal article" date="2008" name="J. Bacteriol.">
        <title>Genome sequence of Thermofilum pendens reveals an exceptional loss of biosynthetic pathways without genome reduction.</title>
        <authorList>
            <person name="Anderson I."/>
            <person name="Rodriguez J."/>
            <person name="Susanti D."/>
            <person name="Porat I."/>
            <person name="Reich C."/>
            <person name="Ulrich L.E."/>
            <person name="Elkins J.G."/>
            <person name="Mavromatis K."/>
            <person name="Lykidis A."/>
            <person name="Kim E."/>
            <person name="Thompson L.S."/>
            <person name="Nolan M."/>
            <person name="Land M."/>
            <person name="Copeland A."/>
            <person name="Lapidus A."/>
            <person name="Lucas S."/>
            <person name="Detter C."/>
            <person name="Zhulin I.B."/>
            <person name="Olsen G.J."/>
            <person name="Whitman W."/>
            <person name="Mukhopadhyay B."/>
            <person name="Bristow J."/>
            <person name="Kyrpides N."/>
        </authorList>
    </citation>
    <scope>NUCLEOTIDE SEQUENCE [LARGE SCALE GENOMIC DNA]</scope>
    <source>
        <strain evidence="12">DSM 2475 / Hrk 5</strain>
    </source>
</reference>
<feature type="binding site" evidence="8">
    <location>
        <position position="242"/>
    </location>
    <ligand>
        <name>Mn(2+)</name>
        <dbReference type="ChEBI" id="CHEBI:29035"/>
    </ligand>
</feature>
<dbReference type="SUPFAM" id="SSF53795">
    <property type="entry name" value="PEP carboxykinase-like"/>
    <property type="match status" value="1"/>
</dbReference>
<evidence type="ECO:0000256" key="4">
    <source>
        <dbReference type="ARBA" id="ARBA00022793"/>
    </source>
</evidence>
<dbReference type="Gene3D" id="3.90.228.20">
    <property type="match status" value="1"/>
</dbReference>
<dbReference type="InterPro" id="IPR013035">
    <property type="entry name" value="PEP_carboxykinase_C"/>
</dbReference>
<dbReference type="Pfam" id="PF00821">
    <property type="entry name" value="PEPCK_GTP"/>
    <property type="match status" value="1"/>
</dbReference>
<dbReference type="GO" id="GO:0006094">
    <property type="term" value="P:gluconeogenesis"/>
    <property type="evidence" value="ECO:0007669"/>
    <property type="project" value="UniProtKB-UniRule"/>
</dbReference>
<keyword evidence="6 8" id="KW-0464">Manganese</keyword>
<feature type="binding site" evidence="8">
    <location>
        <position position="261"/>
    </location>
    <ligand>
        <name>Mn(2+)</name>
        <dbReference type="ChEBI" id="CHEBI:29035"/>
    </ligand>
</feature>
<comment type="pathway">
    <text evidence="8">Carbohydrate biosynthesis; gluconeogenesis.</text>
</comment>
<comment type="catalytic activity">
    <reaction evidence="8">
        <text>oxaloacetate + GTP = phosphoenolpyruvate + GDP + CO2</text>
        <dbReference type="Rhea" id="RHEA:10388"/>
        <dbReference type="ChEBI" id="CHEBI:16452"/>
        <dbReference type="ChEBI" id="CHEBI:16526"/>
        <dbReference type="ChEBI" id="CHEBI:37565"/>
        <dbReference type="ChEBI" id="CHEBI:58189"/>
        <dbReference type="ChEBI" id="CHEBI:58702"/>
        <dbReference type="EC" id="4.1.1.32"/>
    </reaction>
</comment>
<feature type="binding site" evidence="8">
    <location>
        <position position="399"/>
    </location>
    <ligand>
        <name>GTP</name>
        <dbReference type="ChEBI" id="CHEBI:37565"/>
    </ligand>
</feature>
<evidence type="ECO:0000313" key="11">
    <source>
        <dbReference type="EMBL" id="ABL78928.1"/>
    </source>
</evidence>
<comment type="function">
    <text evidence="8">Catalyzes the conversion of oxaloacetate (OAA) to phosphoenolpyruvate (PEP), the rate-limiting step in the metabolic pathway that produces glucose from lactate and other precursors derived from the citric acid cycle.</text>
</comment>
<comment type="cofactor">
    <cofactor evidence="8">
        <name>Mn(2+)</name>
        <dbReference type="ChEBI" id="CHEBI:29035"/>
    </cofactor>
    <text evidence="8">Binds 1 Mn(2+) ion per subunit.</text>
</comment>
<dbReference type="KEGG" id="tpe:Tpen_1532"/>
<comment type="caution">
    <text evidence="8">Lacks conserved residue(s) required for the propagation of feature annotation.</text>
</comment>
<dbReference type="RefSeq" id="WP_011753193.1">
    <property type="nucleotide sequence ID" value="NC_008698.1"/>
</dbReference>
<proteinExistence type="inferred from homology"/>
<dbReference type="Proteomes" id="UP000000641">
    <property type="component" value="Chromosome"/>
</dbReference>
<keyword evidence="12" id="KW-1185">Reference proteome</keyword>
<dbReference type="EC" id="4.1.1.32" evidence="8"/>
<feature type="domain" description="Phosphoenolpyruvate carboxykinase C-terminal P-loop" evidence="9">
    <location>
        <begin position="257"/>
        <end position="616"/>
    </location>
</feature>
<sequence length="636" mass="71521">MNRLPVLGVELSTEESLSLIRGKTSDEHFERLLRTRNSRLLRDIAAVILVAKPSSLFVNTGSESDREYIRRRALDNGEELPTRYERHTVHFDGAKDLARDVANTRILYPGGRRVAMVNTYDRGRGVEELRELFEGVMRGREAFVSFYLYGPRGSPFSLYGVQVTDSAYVTHSEELLYRNAYRDFVEKGEDVEYMLFVHSAGERDERGWSKNTDKRRIYIDVENSTVYSVNTQYAGNTVGLKKLALRLAVYKGYKEGWLAEHMFIVGLKGRGGRLTYFAGAFPAGCGKTSTAMIADTVVGDDLALIHAVNGVAVAVNPEVGMFGIIDGVNPADDPEIYSLLTNPEVEVIFSNVLLTRDGEVWWRGKPEEPREGLNYAGEWWPGKRDEGGKEVPPSHPNARFTLSIRHFPKLDPRIDDPGGVPLSAMVFGGRDSSTLPPVLESFDWNHGVVMMGAALESEKTAAVIGQVGVTELNPYAILDFLPISPGAFTELHFRFAGKLRVTPKIFGVNYFLRGKDGNYLAEKRDKLAWLRWMEARVNGEVGAVKTPVGYVPVYEDLREIFDKHLGKEFPEGLYEEMFSVRVLNYLGKVERVYKAYLEDSDAPPLLFEILRDQERRLKDAGARYGPVISPFKFDKA</sequence>
<dbReference type="GO" id="GO:0033993">
    <property type="term" value="P:response to lipid"/>
    <property type="evidence" value="ECO:0007669"/>
    <property type="project" value="TreeGrafter"/>
</dbReference>
<dbReference type="Gene3D" id="2.170.8.10">
    <property type="entry name" value="Phosphoenolpyruvate Carboxykinase, domain 2"/>
    <property type="match status" value="1"/>
</dbReference>
<feature type="binding site" evidence="8">
    <location>
        <begin position="397"/>
        <end position="399"/>
    </location>
    <ligand>
        <name>substrate</name>
    </ligand>
</feature>
<evidence type="ECO:0000256" key="6">
    <source>
        <dbReference type="ARBA" id="ARBA00023211"/>
    </source>
</evidence>
<dbReference type="GO" id="GO:0019543">
    <property type="term" value="P:propionate catabolic process"/>
    <property type="evidence" value="ECO:0007669"/>
    <property type="project" value="TreeGrafter"/>
</dbReference>
<dbReference type="InterPro" id="IPR035078">
    <property type="entry name" value="PEP_carboxykinase_GTP_N"/>
</dbReference>
<accession>A1S0E8</accession>
<dbReference type="InterPro" id="IPR008210">
    <property type="entry name" value="PEP_carboxykinase_N"/>
</dbReference>
<evidence type="ECO:0000313" key="12">
    <source>
        <dbReference type="Proteomes" id="UP000000641"/>
    </source>
</evidence>
<feature type="binding site" evidence="8">
    <location>
        <begin position="233"/>
        <end position="235"/>
    </location>
    <ligand>
        <name>substrate</name>
    </ligand>
</feature>
<keyword evidence="2 8" id="KW-0479">Metal-binding</keyword>
<dbReference type="GeneID" id="4600374"/>
<dbReference type="GO" id="GO:0006107">
    <property type="term" value="P:oxaloacetate metabolic process"/>
    <property type="evidence" value="ECO:0007669"/>
    <property type="project" value="TreeGrafter"/>
</dbReference>
<dbReference type="AlphaFoldDB" id="A1S0E8"/>
<comment type="similarity">
    <text evidence="1 8">Belongs to the phosphoenolpyruvate carboxykinase [GTP] family.</text>
</comment>
<dbReference type="PIRSF" id="PIRSF001348">
    <property type="entry name" value="PEP_carboxykinase_GTP"/>
    <property type="match status" value="1"/>
</dbReference>
<keyword evidence="3 8" id="KW-0547">Nucleotide-binding</keyword>
<dbReference type="GO" id="GO:0046327">
    <property type="term" value="P:glycerol biosynthetic process from pyruvate"/>
    <property type="evidence" value="ECO:0007669"/>
    <property type="project" value="TreeGrafter"/>
</dbReference>
<evidence type="ECO:0000256" key="5">
    <source>
        <dbReference type="ARBA" id="ARBA00023134"/>
    </source>
</evidence>
<feature type="binding site" evidence="8">
    <location>
        <position position="99"/>
    </location>
    <ligand>
        <name>substrate</name>
    </ligand>
</feature>
<dbReference type="SUPFAM" id="SSF68923">
    <property type="entry name" value="PEP carboxykinase N-terminal domain"/>
    <property type="match status" value="1"/>
</dbReference>
<dbReference type="GO" id="GO:0005525">
    <property type="term" value="F:GTP binding"/>
    <property type="evidence" value="ECO:0007669"/>
    <property type="project" value="UniProtKB-UniRule"/>
</dbReference>
<dbReference type="PANTHER" id="PTHR11561">
    <property type="entry name" value="PHOSPHOENOLPYRUVATE CARBOXYKINASE"/>
    <property type="match status" value="1"/>
</dbReference>
<dbReference type="InterPro" id="IPR008209">
    <property type="entry name" value="PEP_carboxykinase_GTP"/>
</dbReference>
<name>A1S0E8_THEPD</name>
<dbReference type="GO" id="GO:0042594">
    <property type="term" value="P:response to starvation"/>
    <property type="evidence" value="ECO:0007669"/>
    <property type="project" value="TreeGrafter"/>
</dbReference>
<dbReference type="HOGENOM" id="CLU_028872_1_1_2"/>
<dbReference type="UniPathway" id="UPA00138"/>
<dbReference type="GO" id="GO:0071333">
    <property type="term" value="P:cellular response to glucose stimulus"/>
    <property type="evidence" value="ECO:0007669"/>
    <property type="project" value="TreeGrafter"/>
</dbReference>
<dbReference type="GO" id="GO:0030145">
    <property type="term" value="F:manganese ion binding"/>
    <property type="evidence" value="ECO:0007669"/>
    <property type="project" value="UniProtKB-UniRule"/>
</dbReference>
<dbReference type="GO" id="GO:0005829">
    <property type="term" value="C:cytosol"/>
    <property type="evidence" value="ECO:0007669"/>
    <property type="project" value="TreeGrafter"/>
</dbReference>
<dbReference type="eggNOG" id="arCOG05865">
    <property type="taxonomic scope" value="Archaea"/>
</dbReference>
<feature type="binding site" evidence="8">
    <location>
        <position position="430"/>
    </location>
    <ligand>
        <name>GTP</name>
        <dbReference type="ChEBI" id="CHEBI:37565"/>
    </ligand>
</feature>
<evidence type="ECO:0000259" key="9">
    <source>
        <dbReference type="Pfam" id="PF00821"/>
    </source>
</evidence>
<evidence type="ECO:0000256" key="2">
    <source>
        <dbReference type="ARBA" id="ARBA00022723"/>
    </source>
</evidence>
<comment type="subcellular location">
    <subcellularLocation>
        <location evidence="8">Cytoplasm</location>
    </subcellularLocation>
</comment>